<feature type="transmembrane region" description="Helical" evidence="1">
    <location>
        <begin position="87"/>
        <end position="107"/>
    </location>
</feature>
<proteinExistence type="predicted"/>
<evidence type="ECO:0000256" key="1">
    <source>
        <dbReference type="SAM" id="Phobius"/>
    </source>
</evidence>
<keyword evidence="1" id="KW-0472">Membrane</keyword>
<keyword evidence="3" id="KW-1185">Reference proteome</keyword>
<evidence type="ECO:0000313" key="3">
    <source>
        <dbReference type="Proteomes" id="UP000326725"/>
    </source>
</evidence>
<feature type="transmembrane region" description="Helical" evidence="1">
    <location>
        <begin position="152"/>
        <end position="175"/>
    </location>
</feature>
<dbReference type="RefSeq" id="WP_151442924.1">
    <property type="nucleotide sequence ID" value="NZ_CABVOU010000027.1"/>
</dbReference>
<keyword evidence="1" id="KW-1133">Transmembrane helix</keyword>
<dbReference type="Proteomes" id="UP000326725">
    <property type="component" value="Unassembled WGS sequence"/>
</dbReference>
<accession>A0A5K1I5C5</accession>
<organism evidence="2 3">
    <name type="scientific">Halomonas lysinitropha</name>
    <dbReference type="NCBI Taxonomy" id="2607506"/>
    <lineage>
        <taxon>Bacteria</taxon>
        <taxon>Pseudomonadati</taxon>
        <taxon>Pseudomonadota</taxon>
        <taxon>Gammaproteobacteria</taxon>
        <taxon>Oceanospirillales</taxon>
        <taxon>Halomonadaceae</taxon>
        <taxon>Halomonas</taxon>
    </lineage>
</organism>
<gene>
    <name evidence="2" type="ORF">HALO32_01268</name>
</gene>
<reference evidence="2 3" key="1">
    <citation type="submission" date="2019-09" db="EMBL/GenBank/DDBJ databases">
        <authorList>
            <person name="Criscuolo A."/>
        </authorList>
    </citation>
    <scope>NUCLEOTIDE SEQUENCE [LARGE SCALE GENOMIC DNA]</scope>
    <source>
        <strain evidence="3">3(2)</strain>
    </source>
</reference>
<sequence>MKAIAMMVAMLVKDPRMLALIVLVTLVYGGLYLWLNGDISGGGTGGWQAAFPAWERAFEARGPFQFEPVGLIQVGTLVWTFSPLNTLLALMMGGLLGLAVAAGLKVWKAPRQCGLSASGAGTLAGIPALLAGGACCAPLVLIWLGLPIAGTVASISPLLVPLALVILLVVLWRLAKSLTSSTS</sequence>
<keyword evidence="1" id="KW-0812">Transmembrane</keyword>
<feature type="transmembrane region" description="Helical" evidence="1">
    <location>
        <begin position="119"/>
        <end position="146"/>
    </location>
</feature>
<evidence type="ECO:0000313" key="2">
    <source>
        <dbReference type="EMBL" id="VVZ95203.1"/>
    </source>
</evidence>
<name>A0A5K1I5C5_9GAMM</name>
<dbReference type="AlphaFoldDB" id="A0A5K1I5C5"/>
<protein>
    <submittedName>
        <fullName evidence="2">Uncharacterized protein</fullName>
    </submittedName>
</protein>
<dbReference type="EMBL" id="CABVOU010000027">
    <property type="protein sequence ID" value="VVZ95203.1"/>
    <property type="molecule type" value="Genomic_DNA"/>
</dbReference>